<sequence length="360" mass="38799">MKSRVIGTVLFGLGVLALVFAGGLAFFVAPAVKQLPYDMEMTQSVAEAPNARFLQITNGEAKVNSGTLRSTVTVQPDTEETTKLSDDLDGTALVWVAGQQVTRTDTNELISAYSTSLAVDRKTGAAVDWDGAWLDTGNNRQPVDYTGHMYKFPFGTEKESYDIFDRDLLRAEPAKFVKTEEVAGLETYQFVQEIQNATQELPADRLAVILGQLLPTATSGEVTYSNTRTVWVEPTTGQFIRVQEQQKKSLVGNDGTSVDILDATFLYTEDTTTRAAETAADNRQKLNLVGLWGPLLLGVLGLILAVVGGVMLTRGPRTAEAGVPAQRNGSPRHAAQNDADEETDRTEATAAAGSDKSSDS</sequence>
<keyword evidence="2" id="KW-1133">Transmembrane helix</keyword>
<dbReference type="Proteomes" id="UP000598146">
    <property type="component" value="Unassembled WGS sequence"/>
</dbReference>
<gene>
    <name evidence="3" type="ORF">I4J89_41580</name>
</gene>
<evidence type="ECO:0000256" key="1">
    <source>
        <dbReference type="SAM" id="MobiDB-lite"/>
    </source>
</evidence>
<feature type="transmembrane region" description="Helical" evidence="2">
    <location>
        <begin position="291"/>
        <end position="312"/>
    </location>
</feature>
<dbReference type="RefSeq" id="WP_196419721.1">
    <property type="nucleotide sequence ID" value="NZ_JADQTO010000032.1"/>
</dbReference>
<organism evidence="3 4">
    <name type="scientific">Actinoplanes aureus</name>
    <dbReference type="NCBI Taxonomy" id="2792083"/>
    <lineage>
        <taxon>Bacteria</taxon>
        <taxon>Bacillati</taxon>
        <taxon>Actinomycetota</taxon>
        <taxon>Actinomycetes</taxon>
        <taxon>Micromonosporales</taxon>
        <taxon>Micromonosporaceae</taxon>
        <taxon>Actinoplanes</taxon>
    </lineage>
</organism>
<dbReference type="EMBL" id="JADQTO010000032">
    <property type="protein sequence ID" value="MBG0567951.1"/>
    <property type="molecule type" value="Genomic_DNA"/>
</dbReference>
<accession>A0A931CIX3</accession>
<evidence type="ECO:0000256" key="2">
    <source>
        <dbReference type="SAM" id="Phobius"/>
    </source>
</evidence>
<evidence type="ECO:0000313" key="3">
    <source>
        <dbReference type="EMBL" id="MBG0567951.1"/>
    </source>
</evidence>
<proteinExistence type="predicted"/>
<feature type="region of interest" description="Disordered" evidence="1">
    <location>
        <begin position="320"/>
        <end position="360"/>
    </location>
</feature>
<protein>
    <submittedName>
        <fullName evidence="3">DUF3068 domain-containing protein</fullName>
    </submittedName>
</protein>
<dbReference type="AlphaFoldDB" id="A0A931CIX3"/>
<reference evidence="3" key="1">
    <citation type="submission" date="2020-11" db="EMBL/GenBank/DDBJ databases">
        <title>Isolation and identification of active actinomycetes.</title>
        <authorList>
            <person name="Sun X."/>
        </authorList>
    </citation>
    <scope>NUCLEOTIDE SEQUENCE</scope>
    <source>
        <strain evidence="3">NEAU-A11</strain>
    </source>
</reference>
<keyword evidence="4" id="KW-1185">Reference proteome</keyword>
<keyword evidence="2" id="KW-0812">Transmembrane</keyword>
<comment type="caution">
    <text evidence="3">The sequence shown here is derived from an EMBL/GenBank/DDBJ whole genome shotgun (WGS) entry which is preliminary data.</text>
</comment>
<dbReference type="Pfam" id="PF11271">
    <property type="entry name" value="PorA"/>
    <property type="match status" value="1"/>
</dbReference>
<dbReference type="InterPro" id="IPR021424">
    <property type="entry name" value="PorA"/>
</dbReference>
<keyword evidence="2" id="KW-0472">Membrane</keyword>
<name>A0A931CIX3_9ACTN</name>
<evidence type="ECO:0000313" key="4">
    <source>
        <dbReference type="Proteomes" id="UP000598146"/>
    </source>
</evidence>